<dbReference type="Pfam" id="PF13650">
    <property type="entry name" value="Asp_protease_2"/>
    <property type="match status" value="1"/>
</dbReference>
<evidence type="ECO:0000256" key="1">
    <source>
        <dbReference type="SAM" id="MobiDB-lite"/>
    </source>
</evidence>
<reference evidence="2 3" key="2">
    <citation type="journal article" date="2019" name="G3 (Bethesda)">
        <title>Hybrid Assembly of the Genome of the Entomopathogenic Nematode Steinernema carpocapsae Identifies the X-Chromosome.</title>
        <authorList>
            <person name="Serra L."/>
            <person name="Macchietto M."/>
            <person name="Macias-Munoz A."/>
            <person name="McGill C.J."/>
            <person name="Rodriguez I.M."/>
            <person name="Rodriguez B."/>
            <person name="Murad R."/>
            <person name="Mortazavi A."/>
        </authorList>
    </citation>
    <scope>NUCLEOTIDE SEQUENCE [LARGE SCALE GENOMIC DNA]</scope>
    <source>
        <strain evidence="2 3">ALL</strain>
    </source>
</reference>
<comment type="caution">
    <text evidence="2">The sequence shown here is derived from an EMBL/GenBank/DDBJ whole genome shotgun (WGS) entry which is preliminary data.</text>
</comment>
<dbReference type="Proteomes" id="UP000298663">
    <property type="component" value="Unassembled WGS sequence"/>
</dbReference>
<gene>
    <name evidence="2" type="ORF">L596_029507</name>
</gene>
<proteinExistence type="predicted"/>
<dbReference type="AlphaFoldDB" id="A0A4U5LUV4"/>
<reference evidence="2 3" key="1">
    <citation type="journal article" date="2015" name="Genome Biol.">
        <title>Comparative genomics of Steinernema reveals deeply conserved gene regulatory networks.</title>
        <authorList>
            <person name="Dillman A.R."/>
            <person name="Macchietto M."/>
            <person name="Porter C.F."/>
            <person name="Rogers A."/>
            <person name="Williams B."/>
            <person name="Antoshechkin I."/>
            <person name="Lee M.M."/>
            <person name="Goodwin Z."/>
            <person name="Lu X."/>
            <person name="Lewis E.E."/>
            <person name="Goodrich-Blair H."/>
            <person name="Stock S.P."/>
            <person name="Adams B.J."/>
            <person name="Sternberg P.W."/>
            <person name="Mortazavi A."/>
        </authorList>
    </citation>
    <scope>NUCLEOTIDE SEQUENCE [LARGE SCALE GENOMIC DNA]</scope>
    <source>
        <strain evidence="2 3">ALL</strain>
    </source>
</reference>
<name>A0A4U5LUV4_STECR</name>
<accession>A0A4U5LUV4</accession>
<dbReference type="InterPro" id="IPR021109">
    <property type="entry name" value="Peptidase_aspartic_dom_sf"/>
</dbReference>
<organism evidence="2 3">
    <name type="scientific">Steinernema carpocapsae</name>
    <name type="common">Entomopathogenic nematode</name>
    <dbReference type="NCBI Taxonomy" id="34508"/>
    <lineage>
        <taxon>Eukaryota</taxon>
        <taxon>Metazoa</taxon>
        <taxon>Ecdysozoa</taxon>
        <taxon>Nematoda</taxon>
        <taxon>Chromadorea</taxon>
        <taxon>Rhabditida</taxon>
        <taxon>Tylenchina</taxon>
        <taxon>Panagrolaimomorpha</taxon>
        <taxon>Strongyloidoidea</taxon>
        <taxon>Steinernematidae</taxon>
        <taxon>Steinernema</taxon>
    </lineage>
</organism>
<keyword evidence="3" id="KW-1185">Reference proteome</keyword>
<protein>
    <submittedName>
        <fullName evidence="2">Uncharacterized protein</fullName>
    </submittedName>
</protein>
<sequence>MLQLLEVGPPVPQLPLPAEVHLLPKEAPSSAPRKQTCKTTSNDVSPVGISRPRTAATAERYHPATTRSFVPEEHSVATPHYHLGCNINGCGTSEADRIDSISAGLHIAAENKINHDYISAVLNEQCFVQAGETIAVNPITGTLARTTVLLDTGSNTTLISEKLVDQLGLPIVAVRDTNFTTVDAHTRVQCRYVLVRIILRTDKQGHGPTVEMVAMVKDKVLHGNINRPTLSDQDMKDIESKGYVLSEGRHGRRSRSSTFSLEPIT</sequence>
<evidence type="ECO:0000313" key="3">
    <source>
        <dbReference type="Proteomes" id="UP000298663"/>
    </source>
</evidence>
<feature type="region of interest" description="Disordered" evidence="1">
    <location>
        <begin position="27"/>
        <end position="49"/>
    </location>
</feature>
<feature type="region of interest" description="Disordered" evidence="1">
    <location>
        <begin position="242"/>
        <end position="265"/>
    </location>
</feature>
<evidence type="ECO:0000313" key="2">
    <source>
        <dbReference type="EMBL" id="TKR59899.1"/>
    </source>
</evidence>
<dbReference type="SUPFAM" id="SSF50630">
    <property type="entry name" value="Acid proteases"/>
    <property type="match status" value="1"/>
</dbReference>
<dbReference type="EMBL" id="AZBU02000012">
    <property type="protein sequence ID" value="TKR59899.1"/>
    <property type="molecule type" value="Genomic_DNA"/>
</dbReference>
<dbReference type="Gene3D" id="2.40.70.10">
    <property type="entry name" value="Acid Proteases"/>
    <property type="match status" value="1"/>
</dbReference>